<keyword evidence="1" id="KW-0812">Transmembrane</keyword>
<feature type="transmembrane region" description="Helical" evidence="1">
    <location>
        <begin position="91"/>
        <end position="111"/>
    </location>
</feature>
<dbReference type="Proteomes" id="UP000799324">
    <property type="component" value="Unassembled WGS sequence"/>
</dbReference>
<evidence type="ECO:0000259" key="2">
    <source>
        <dbReference type="Pfam" id="PF20163"/>
    </source>
</evidence>
<evidence type="ECO:0000256" key="1">
    <source>
        <dbReference type="SAM" id="Phobius"/>
    </source>
</evidence>
<keyword evidence="4" id="KW-1185">Reference proteome</keyword>
<name>A0A6A6SQ76_9PLEO</name>
<evidence type="ECO:0000313" key="4">
    <source>
        <dbReference type="Proteomes" id="UP000799324"/>
    </source>
</evidence>
<dbReference type="PANTHER" id="PTHR35395">
    <property type="entry name" value="DUF6536 DOMAIN-CONTAINING PROTEIN"/>
    <property type="match status" value="1"/>
</dbReference>
<dbReference type="OrthoDB" id="5429634at2759"/>
<keyword evidence="1" id="KW-1133">Transmembrane helix</keyword>
<keyword evidence="1" id="KW-0472">Membrane</keyword>
<proteinExistence type="predicted"/>
<feature type="transmembrane region" description="Helical" evidence="1">
    <location>
        <begin position="197"/>
        <end position="214"/>
    </location>
</feature>
<organism evidence="3 4">
    <name type="scientific">Lophiostoma macrostomum CBS 122681</name>
    <dbReference type="NCBI Taxonomy" id="1314788"/>
    <lineage>
        <taxon>Eukaryota</taxon>
        <taxon>Fungi</taxon>
        <taxon>Dikarya</taxon>
        <taxon>Ascomycota</taxon>
        <taxon>Pezizomycotina</taxon>
        <taxon>Dothideomycetes</taxon>
        <taxon>Pleosporomycetidae</taxon>
        <taxon>Pleosporales</taxon>
        <taxon>Lophiostomataceae</taxon>
        <taxon>Lophiostoma</taxon>
    </lineage>
</organism>
<feature type="transmembrane region" description="Helical" evidence="1">
    <location>
        <begin position="632"/>
        <end position="654"/>
    </location>
</feature>
<dbReference type="PANTHER" id="PTHR35395:SF1">
    <property type="entry name" value="DUF6536 DOMAIN-CONTAINING PROTEIN"/>
    <property type="match status" value="1"/>
</dbReference>
<sequence length="768" mass="85862">MAKIFNHFNDSFSGKKQSNTQESISLRVLSRLRGEHPAAPDAGTTDSDNLERGARLERSEHSLASLYSLLRFVKIVGLAWNNLFPGWRGGIAGFTILASIVLILNISALIWTATHLDDGNYATLTVGSYKSISNLSGRIHFGMNILSMALLAGSNYCMQCLSSPTRAEVDAAHARGSYVNIGALSWRNVLTSRKRRICLLSLLTLSSIVMHPVYDTSLLMTTALQKYTSTLVTSDYKIWSQVDYDQLQHEPAFRVSHANGLADRLRYIQDIIATDQIWDSSLWDNISASDCVKYKTLQTDRSTLLIVLNGTPEQIYLNQDARLAPYRSIDYTNLLQGYLRYDLYPAYPAREKGWASTSKWQSRISYCLSRKVPGRCRLQIHLWLLLAATLLNAMKLGCLLLTLKEQQETPLITTGDAIASFLRSPCLHTAGKSLLTQEEIVRELKERQDNTEDDATSTMKRFETRPVRYHHAISASRWMVYISSFVLILAFAVYQYHGISNLFRDTNPDFDLRSSWKAGLGNLDDNSLTDMTFCDFGLPTPIKQSSQESEKWLKCRITYGGVSAMVIANLPQLSVSAMYLSFNHQLTLMVQLRDWASLASRRQALRVSNPEPASDQVSTYWLSLPYLYSIPLLLAGVLLGWLVSQTLFIVRYALFDELSADDVPDVGYTMGYSAIALVCLFIFGLVILGVSVAVGCCKCSPGMPLGPSNSLVIAAACHPPETDRYAARNMVRWGAVPTGNITEEASMKENCTITSRRVEYPIEGRWYG</sequence>
<feature type="transmembrane region" description="Helical" evidence="1">
    <location>
        <begin position="478"/>
        <end position="497"/>
    </location>
</feature>
<reference evidence="3" key="1">
    <citation type="journal article" date="2020" name="Stud. Mycol.">
        <title>101 Dothideomycetes genomes: a test case for predicting lifestyles and emergence of pathogens.</title>
        <authorList>
            <person name="Haridas S."/>
            <person name="Albert R."/>
            <person name="Binder M."/>
            <person name="Bloem J."/>
            <person name="Labutti K."/>
            <person name="Salamov A."/>
            <person name="Andreopoulos B."/>
            <person name="Baker S."/>
            <person name="Barry K."/>
            <person name="Bills G."/>
            <person name="Bluhm B."/>
            <person name="Cannon C."/>
            <person name="Castanera R."/>
            <person name="Culley D."/>
            <person name="Daum C."/>
            <person name="Ezra D."/>
            <person name="Gonzalez J."/>
            <person name="Henrissat B."/>
            <person name="Kuo A."/>
            <person name="Liang C."/>
            <person name="Lipzen A."/>
            <person name="Lutzoni F."/>
            <person name="Magnuson J."/>
            <person name="Mondo S."/>
            <person name="Nolan M."/>
            <person name="Ohm R."/>
            <person name="Pangilinan J."/>
            <person name="Park H.-J."/>
            <person name="Ramirez L."/>
            <person name="Alfaro M."/>
            <person name="Sun H."/>
            <person name="Tritt A."/>
            <person name="Yoshinaga Y."/>
            <person name="Zwiers L.-H."/>
            <person name="Turgeon B."/>
            <person name="Goodwin S."/>
            <person name="Spatafora J."/>
            <person name="Crous P."/>
            <person name="Grigoriev I."/>
        </authorList>
    </citation>
    <scope>NUCLEOTIDE SEQUENCE</scope>
    <source>
        <strain evidence="3">CBS 122681</strain>
    </source>
</reference>
<accession>A0A6A6SQ76</accession>
<dbReference type="InterPro" id="IPR046623">
    <property type="entry name" value="DUF6536"/>
</dbReference>
<gene>
    <name evidence="3" type="ORF">K491DRAFT_167900</name>
</gene>
<feature type="transmembrane region" description="Helical" evidence="1">
    <location>
        <begin position="674"/>
        <end position="697"/>
    </location>
</feature>
<feature type="domain" description="DUF6536" evidence="2">
    <location>
        <begin position="87"/>
        <end position="236"/>
    </location>
</feature>
<dbReference type="Pfam" id="PF20163">
    <property type="entry name" value="DUF6536"/>
    <property type="match status" value="1"/>
</dbReference>
<evidence type="ECO:0000313" key="3">
    <source>
        <dbReference type="EMBL" id="KAF2649839.1"/>
    </source>
</evidence>
<feature type="transmembrane region" description="Helical" evidence="1">
    <location>
        <begin position="557"/>
        <end position="582"/>
    </location>
</feature>
<dbReference type="AlphaFoldDB" id="A0A6A6SQ76"/>
<feature type="transmembrane region" description="Helical" evidence="1">
    <location>
        <begin position="380"/>
        <end position="403"/>
    </location>
</feature>
<protein>
    <recommendedName>
        <fullName evidence="2">DUF6536 domain-containing protein</fullName>
    </recommendedName>
</protein>
<dbReference type="EMBL" id="MU004477">
    <property type="protein sequence ID" value="KAF2649839.1"/>
    <property type="molecule type" value="Genomic_DNA"/>
</dbReference>